<keyword evidence="1" id="KW-0812">Transmembrane</keyword>
<evidence type="ECO:0000313" key="2">
    <source>
        <dbReference type="EMBL" id="TWF35237.1"/>
    </source>
</evidence>
<dbReference type="Proteomes" id="UP000320811">
    <property type="component" value="Unassembled WGS sequence"/>
</dbReference>
<name>A0A561PAT0_9BACT</name>
<dbReference type="EMBL" id="VIWO01000009">
    <property type="protein sequence ID" value="TWF35237.1"/>
    <property type="molecule type" value="Genomic_DNA"/>
</dbReference>
<keyword evidence="3" id="KW-1185">Reference proteome</keyword>
<sequence>MAAQSRDRIDSTIGIKCYNWLLNFLATCVGRYITLTLLMVTAL</sequence>
<reference evidence="2 3" key="1">
    <citation type="submission" date="2019-06" db="EMBL/GenBank/DDBJ databases">
        <title>Sorghum-associated microbial communities from plants grown in Nebraska, USA.</title>
        <authorList>
            <person name="Schachtman D."/>
        </authorList>
    </citation>
    <scope>NUCLEOTIDE SEQUENCE [LARGE SCALE GENOMIC DNA]</scope>
    <source>
        <strain evidence="2 3">1209</strain>
    </source>
</reference>
<dbReference type="AlphaFoldDB" id="A0A561PAT0"/>
<keyword evidence="1" id="KW-1133">Transmembrane helix</keyword>
<keyword evidence="1" id="KW-0472">Membrane</keyword>
<feature type="transmembrane region" description="Helical" evidence="1">
    <location>
        <begin position="20"/>
        <end position="40"/>
    </location>
</feature>
<evidence type="ECO:0000256" key="1">
    <source>
        <dbReference type="SAM" id="Phobius"/>
    </source>
</evidence>
<comment type="caution">
    <text evidence="2">The sequence shown here is derived from an EMBL/GenBank/DDBJ whole genome shotgun (WGS) entry which is preliminary data.</text>
</comment>
<organism evidence="2 3">
    <name type="scientific">Chitinophaga polysaccharea</name>
    <dbReference type="NCBI Taxonomy" id="1293035"/>
    <lineage>
        <taxon>Bacteria</taxon>
        <taxon>Pseudomonadati</taxon>
        <taxon>Bacteroidota</taxon>
        <taxon>Chitinophagia</taxon>
        <taxon>Chitinophagales</taxon>
        <taxon>Chitinophagaceae</taxon>
        <taxon>Chitinophaga</taxon>
    </lineage>
</organism>
<proteinExistence type="predicted"/>
<evidence type="ECO:0000313" key="3">
    <source>
        <dbReference type="Proteomes" id="UP000320811"/>
    </source>
</evidence>
<gene>
    <name evidence="2" type="ORF">FHW36_10923</name>
</gene>
<protein>
    <submittedName>
        <fullName evidence="2">Uncharacterized protein</fullName>
    </submittedName>
</protein>
<accession>A0A561PAT0</accession>